<sequence>MKVGIVGIGNMGSKYVNKFKELNLDYVLIDSNPEQLSKFPDDVKKFQDIEKALNEDLDAVFVATSPQSHLPIARKFLDAGINVMVEKPPSLSRKELEETLELAYKKNVYLSVSEIEL</sequence>
<evidence type="ECO:0000313" key="3">
    <source>
        <dbReference type="Proteomes" id="UP000005540"/>
    </source>
</evidence>
<dbReference type="RefSeq" id="WP_007547495.1">
    <property type="nucleotide sequence ID" value="NZ_ABZS01000129.1"/>
</dbReference>
<evidence type="ECO:0000313" key="2">
    <source>
        <dbReference type="EMBL" id="EEP60234.1"/>
    </source>
</evidence>
<feature type="domain" description="Gfo/Idh/MocA-like oxidoreductase N-terminal" evidence="1">
    <location>
        <begin position="1"/>
        <end position="112"/>
    </location>
</feature>
<dbReference type="InterPro" id="IPR036291">
    <property type="entry name" value="NAD(P)-bd_dom_sf"/>
</dbReference>
<dbReference type="PANTHER" id="PTHR43377:SF6">
    <property type="entry name" value="GFO_IDH_MOCA-LIKE OXIDOREDUCTASE N-TERMINAL DOMAIN-CONTAINING PROTEIN"/>
    <property type="match status" value="1"/>
</dbReference>
<dbReference type="AlphaFoldDB" id="C4FL20"/>
<dbReference type="Pfam" id="PF01408">
    <property type="entry name" value="GFO_IDH_MocA"/>
    <property type="match status" value="1"/>
</dbReference>
<organism evidence="2 3">
    <name type="scientific">Sulfurihydrogenibium yellowstonense SS-5</name>
    <dbReference type="NCBI Taxonomy" id="432331"/>
    <lineage>
        <taxon>Bacteria</taxon>
        <taxon>Pseudomonadati</taxon>
        <taxon>Aquificota</taxon>
        <taxon>Aquificia</taxon>
        <taxon>Aquificales</taxon>
        <taxon>Hydrogenothermaceae</taxon>
        <taxon>Sulfurihydrogenibium</taxon>
    </lineage>
</organism>
<dbReference type="Gene3D" id="3.40.50.720">
    <property type="entry name" value="NAD(P)-binding Rossmann-like Domain"/>
    <property type="match status" value="1"/>
</dbReference>
<dbReference type="PANTHER" id="PTHR43377">
    <property type="entry name" value="BILIVERDIN REDUCTASE A"/>
    <property type="match status" value="1"/>
</dbReference>
<dbReference type="GO" id="GO:0000166">
    <property type="term" value="F:nucleotide binding"/>
    <property type="evidence" value="ECO:0007669"/>
    <property type="project" value="InterPro"/>
</dbReference>
<reference evidence="2 3" key="1">
    <citation type="submission" date="2009-04" db="EMBL/GenBank/DDBJ databases">
        <authorList>
            <person name="Reysenbach A.-L."/>
            <person name="Heidelberg J.F."/>
            <person name="Nelson W.C."/>
        </authorList>
    </citation>
    <scope>NUCLEOTIDE SEQUENCE [LARGE SCALE GENOMIC DNA]</scope>
    <source>
        <strain evidence="2 3">SS-5</strain>
    </source>
</reference>
<gene>
    <name evidence="2" type="ORF">SULYE_1275</name>
</gene>
<dbReference type="InterPro" id="IPR051450">
    <property type="entry name" value="Gfo/Idh/MocA_Oxidoreductases"/>
</dbReference>
<protein>
    <submittedName>
        <fullName evidence="2">NAD-dependent oxidoreductase</fullName>
    </submittedName>
</protein>
<evidence type="ECO:0000259" key="1">
    <source>
        <dbReference type="Pfam" id="PF01408"/>
    </source>
</evidence>
<feature type="non-terminal residue" evidence="2">
    <location>
        <position position="117"/>
    </location>
</feature>
<proteinExistence type="predicted"/>
<dbReference type="SUPFAM" id="SSF51735">
    <property type="entry name" value="NAD(P)-binding Rossmann-fold domains"/>
    <property type="match status" value="1"/>
</dbReference>
<keyword evidence="3" id="KW-1185">Reference proteome</keyword>
<name>C4FL20_9AQUI</name>
<dbReference type="Proteomes" id="UP000005540">
    <property type="component" value="Unassembled WGS sequence"/>
</dbReference>
<dbReference type="InterPro" id="IPR000683">
    <property type="entry name" value="Gfo/Idh/MocA-like_OxRdtase_N"/>
</dbReference>
<accession>C4FL20</accession>
<dbReference type="EMBL" id="ABZS01000129">
    <property type="protein sequence ID" value="EEP60234.1"/>
    <property type="molecule type" value="Genomic_DNA"/>
</dbReference>
<comment type="caution">
    <text evidence="2">The sequence shown here is derived from an EMBL/GenBank/DDBJ whole genome shotgun (WGS) entry which is preliminary data.</text>
</comment>